<evidence type="ECO:0000256" key="5">
    <source>
        <dbReference type="ARBA" id="ARBA00022679"/>
    </source>
</evidence>
<comment type="subcellular location">
    <subcellularLocation>
        <location evidence="9">Cytoplasm</location>
    </subcellularLocation>
</comment>
<keyword evidence="6" id="KW-0677">Repeat</keyword>
<dbReference type="GO" id="GO:0005737">
    <property type="term" value="C:cytoplasm"/>
    <property type="evidence" value="ECO:0007669"/>
    <property type="project" value="UniProtKB-SubCell"/>
</dbReference>
<evidence type="ECO:0000256" key="9">
    <source>
        <dbReference type="HAMAP-Rule" id="MF_00164"/>
    </source>
</evidence>
<dbReference type="InterPro" id="IPR047084">
    <property type="entry name" value="GFAT_N"/>
</dbReference>
<keyword evidence="14" id="KW-1185">Reference proteome</keyword>
<dbReference type="GO" id="GO:0005975">
    <property type="term" value="P:carbohydrate metabolic process"/>
    <property type="evidence" value="ECO:0007669"/>
    <property type="project" value="UniProtKB-UniRule"/>
</dbReference>
<dbReference type="AlphaFoldDB" id="A0AAV3TBM8"/>
<dbReference type="Proteomes" id="UP001500420">
    <property type="component" value="Unassembled WGS sequence"/>
</dbReference>
<dbReference type="CDD" id="cd00714">
    <property type="entry name" value="GFAT"/>
    <property type="match status" value="1"/>
</dbReference>
<dbReference type="Gene3D" id="3.60.20.10">
    <property type="entry name" value="Glutamine Phosphoribosylpyrophosphate, subunit 1, domain 1"/>
    <property type="match status" value="1"/>
</dbReference>
<feature type="domain" description="SIS" evidence="12">
    <location>
        <begin position="481"/>
        <end position="621"/>
    </location>
</feature>
<reference evidence="13 14" key="1">
    <citation type="journal article" date="2019" name="Int. J. Syst. Evol. Microbiol.">
        <title>The Global Catalogue of Microorganisms (GCM) 10K type strain sequencing project: providing services to taxonomists for standard genome sequencing and annotation.</title>
        <authorList>
            <consortium name="The Broad Institute Genomics Platform"/>
            <consortium name="The Broad Institute Genome Sequencing Center for Infectious Disease"/>
            <person name="Wu L."/>
            <person name="Ma J."/>
        </authorList>
    </citation>
    <scope>NUCLEOTIDE SEQUENCE [LARGE SCALE GENOMIC DNA]</scope>
    <source>
        <strain evidence="13 14">JCM 16328</strain>
    </source>
</reference>
<evidence type="ECO:0000256" key="4">
    <source>
        <dbReference type="ARBA" id="ARBA00022576"/>
    </source>
</evidence>
<comment type="caution">
    <text evidence="13">The sequence shown here is derived from an EMBL/GenBank/DDBJ whole genome shotgun (WGS) entry which is preliminary data.</text>
</comment>
<dbReference type="NCBIfam" id="NF001484">
    <property type="entry name" value="PRK00331.1"/>
    <property type="match status" value="1"/>
</dbReference>
<dbReference type="EMBL" id="BAAADV010000006">
    <property type="protein sequence ID" value="GAA0676620.1"/>
    <property type="molecule type" value="Genomic_DNA"/>
</dbReference>
<dbReference type="Pfam" id="PF13522">
    <property type="entry name" value="GATase_6"/>
    <property type="match status" value="1"/>
</dbReference>
<comment type="subunit">
    <text evidence="9">Homodimer.</text>
</comment>
<dbReference type="GO" id="GO:0004360">
    <property type="term" value="F:glutamine-fructose-6-phosphate transaminase (isomerizing) activity"/>
    <property type="evidence" value="ECO:0007669"/>
    <property type="project" value="UniProtKB-UniRule"/>
</dbReference>
<evidence type="ECO:0000259" key="12">
    <source>
        <dbReference type="PROSITE" id="PS51464"/>
    </source>
</evidence>
<evidence type="ECO:0000313" key="13">
    <source>
        <dbReference type="EMBL" id="GAA0676620.1"/>
    </source>
</evidence>
<keyword evidence="7" id="KW-0315">Glutamine amidotransferase</keyword>
<dbReference type="PROSITE" id="PS51464">
    <property type="entry name" value="SIS"/>
    <property type="match status" value="2"/>
</dbReference>
<feature type="region of interest" description="Disordered" evidence="10">
    <location>
        <begin position="275"/>
        <end position="302"/>
    </location>
</feature>
<name>A0AAV3TBM8_9EURY</name>
<feature type="initiator methionine" description="Removed" evidence="9">
    <location>
        <position position="3"/>
    </location>
</feature>
<dbReference type="FunFam" id="3.60.20.10:FF:000006">
    <property type="entry name" value="Glutamine--fructose-6-phosphate aminotransferase [isomerizing]"/>
    <property type="match status" value="1"/>
</dbReference>
<dbReference type="SUPFAM" id="SSF53697">
    <property type="entry name" value="SIS domain"/>
    <property type="match status" value="1"/>
</dbReference>
<comment type="catalytic activity">
    <reaction evidence="1 9">
        <text>D-fructose 6-phosphate + L-glutamine = D-glucosamine 6-phosphate + L-glutamate</text>
        <dbReference type="Rhea" id="RHEA:13237"/>
        <dbReference type="ChEBI" id="CHEBI:29985"/>
        <dbReference type="ChEBI" id="CHEBI:58359"/>
        <dbReference type="ChEBI" id="CHEBI:58725"/>
        <dbReference type="ChEBI" id="CHEBI:61527"/>
        <dbReference type="EC" id="2.6.1.16"/>
    </reaction>
</comment>
<feature type="domain" description="Glutamine amidotransferase type-2" evidence="11">
    <location>
        <begin position="4"/>
        <end position="220"/>
    </location>
</feature>
<dbReference type="PROSITE" id="PS51278">
    <property type="entry name" value="GATASE_TYPE_2"/>
    <property type="match status" value="1"/>
</dbReference>
<evidence type="ECO:0000259" key="11">
    <source>
        <dbReference type="PROSITE" id="PS51278"/>
    </source>
</evidence>
<feature type="domain" description="SIS" evidence="12">
    <location>
        <begin position="311"/>
        <end position="449"/>
    </location>
</feature>
<dbReference type="GO" id="GO:0006047">
    <property type="term" value="P:UDP-N-acetylglucosamine metabolic process"/>
    <property type="evidence" value="ECO:0007669"/>
    <property type="project" value="TreeGrafter"/>
</dbReference>
<dbReference type="InterPro" id="IPR046348">
    <property type="entry name" value="SIS_dom_sf"/>
</dbReference>
<organism evidence="13 14">
    <name type="scientific">Natronoarchaeum mannanilyticum</name>
    <dbReference type="NCBI Taxonomy" id="926360"/>
    <lineage>
        <taxon>Archaea</taxon>
        <taxon>Methanobacteriati</taxon>
        <taxon>Methanobacteriota</taxon>
        <taxon>Stenosarchaea group</taxon>
        <taxon>Halobacteria</taxon>
        <taxon>Halobacteriales</taxon>
        <taxon>Natronoarchaeaceae</taxon>
    </lineage>
</organism>
<evidence type="ECO:0000256" key="1">
    <source>
        <dbReference type="ARBA" id="ARBA00001031"/>
    </source>
</evidence>
<dbReference type="PANTHER" id="PTHR10937">
    <property type="entry name" value="GLUCOSAMINE--FRUCTOSE-6-PHOSPHATE AMINOTRANSFERASE, ISOMERIZING"/>
    <property type="match status" value="1"/>
</dbReference>
<accession>A0AAV3TBM8</accession>
<gene>
    <name evidence="13" type="primary">glmS_2</name>
    <name evidence="9" type="synonym">glmS</name>
    <name evidence="13" type="ORF">GCM10009020_25560</name>
</gene>
<evidence type="ECO:0000256" key="10">
    <source>
        <dbReference type="SAM" id="MobiDB-lite"/>
    </source>
</evidence>
<dbReference type="Gene3D" id="3.40.50.10490">
    <property type="entry name" value="Glucose-6-phosphate isomerase like protein, domain 1"/>
    <property type="match status" value="2"/>
</dbReference>
<dbReference type="HAMAP" id="MF_00164">
    <property type="entry name" value="GlmS"/>
    <property type="match status" value="1"/>
</dbReference>
<keyword evidence="5 9" id="KW-0808">Transferase</keyword>
<evidence type="ECO:0000256" key="3">
    <source>
        <dbReference type="ARBA" id="ARBA00016090"/>
    </source>
</evidence>
<comment type="function">
    <text evidence="8 9">Catalyzes the first step in hexosamine metabolism, converting fructose-6P into glucosamine-6P using glutamine as a nitrogen source.</text>
</comment>
<feature type="active site" description="Nucleophile; for GATase activity" evidence="9">
    <location>
        <position position="4"/>
    </location>
</feature>
<dbReference type="EC" id="2.6.1.16" evidence="2 9"/>
<dbReference type="InterPro" id="IPR005855">
    <property type="entry name" value="GFAT"/>
</dbReference>
<dbReference type="InterPro" id="IPR029055">
    <property type="entry name" value="Ntn_hydrolases_N"/>
</dbReference>
<protein>
    <recommendedName>
        <fullName evidence="3 9">Glutamine--fructose-6-phosphate aminotransferase [isomerizing]</fullName>
        <ecNumber evidence="2 9">2.6.1.16</ecNumber>
    </recommendedName>
    <alternativeName>
        <fullName evidence="9">D-fructose-6-phosphate amidotransferase</fullName>
    </alternativeName>
    <alternativeName>
        <fullName evidence="9">GFAT</fullName>
    </alternativeName>
    <alternativeName>
        <fullName evidence="9">Glucosamine-6-phosphate synthase</fullName>
    </alternativeName>
    <alternativeName>
        <fullName evidence="9">Hexosephosphate aminotransferase</fullName>
    </alternativeName>
    <alternativeName>
        <fullName evidence="9">L-glutamine--D-fructose-6-phosphate amidotransferase</fullName>
    </alternativeName>
</protein>
<dbReference type="NCBIfam" id="TIGR01135">
    <property type="entry name" value="glmS"/>
    <property type="match status" value="1"/>
</dbReference>
<dbReference type="PANTHER" id="PTHR10937:SF0">
    <property type="entry name" value="GLUTAMINE--FRUCTOSE-6-PHOSPHATE TRANSAMINASE (ISOMERIZING)"/>
    <property type="match status" value="1"/>
</dbReference>
<sequence>MTMCGITARIGRGDAVDELLTGLENLEYRGYDSAGVAIKNGHGLAVHKREGKIDQLKSRVEQSPPEGSMGIGHTRWSTHGPPTDANAHPHTDCTGSIAVVHNGIIENHEALKADLRERGHRFESDTDTEVIPHLLEEHVDRGLELDVAFRRMAEQLQGSYAIAAMTDEADAVYATRQGSPLVLGIDDDCHYLASDVPAFLEFTDRVVYLEDGDVVTVTDEGYEIVDSQGDPLDREVRTVDWVAEDAEKGRYDHFMRKEISEQPTALAQTIEGRIDASEEGEPIVTDGSEAASRGDSVSTPGADGVSLEEFPPGTFADVSAIQFVACGTSYHAALYGQQLLARRGVSAQTFRAGEYAMSPAPVDDDTLVIGVTQSGETADTLESLRRAAEGGARTLALTNVVGSTAARECDDAMFIRAGPEIGVAATKTFSSQVASLGLLAERLARDVADSESEDSRQLLAELSTLPETVQRVLDETQAMEVVDRYRAMDSYFFIGRGVAHPVAMEGALKFKEITYEHAEGFAAGQLKHGPLALVTPNTPVFAVFTGRHTDKTLSNVREVQARGAPVIGVVSEDNREVIDTVDAALTIPEAHPDVAAVLANVQLQLVAYHVADYLDRPIDKPRNLAKSVTVE</sequence>
<evidence type="ECO:0000256" key="7">
    <source>
        <dbReference type="ARBA" id="ARBA00022962"/>
    </source>
</evidence>
<evidence type="ECO:0000313" key="14">
    <source>
        <dbReference type="Proteomes" id="UP001500420"/>
    </source>
</evidence>
<evidence type="ECO:0000256" key="6">
    <source>
        <dbReference type="ARBA" id="ARBA00022737"/>
    </source>
</evidence>
<feature type="active site" description="For Fru-6P isomerization activity" evidence="9">
    <location>
        <position position="626"/>
    </location>
</feature>
<dbReference type="CDD" id="cd05008">
    <property type="entry name" value="SIS_GlmS_GlmD_1"/>
    <property type="match status" value="1"/>
</dbReference>
<dbReference type="SUPFAM" id="SSF56235">
    <property type="entry name" value="N-terminal nucleophile aminohydrolases (Ntn hydrolases)"/>
    <property type="match status" value="1"/>
</dbReference>
<dbReference type="GO" id="GO:0006002">
    <property type="term" value="P:fructose 6-phosphate metabolic process"/>
    <property type="evidence" value="ECO:0007669"/>
    <property type="project" value="TreeGrafter"/>
</dbReference>
<dbReference type="CDD" id="cd05009">
    <property type="entry name" value="SIS_GlmS_GlmD_2"/>
    <property type="match status" value="1"/>
</dbReference>
<dbReference type="InterPro" id="IPR001347">
    <property type="entry name" value="SIS_dom"/>
</dbReference>
<keyword evidence="4 9" id="KW-0032">Aminotransferase</keyword>
<evidence type="ECO:0000256" key="2">
    <source>
        <dbReference type="ARBA" id="ARBA00012916"/>
    </source>
</evidence>
<proteinExistence type="inferred from homology"/>
<dbReference type="InterPro" id="IPR017932">
    <property type="entry name" value="GATase_2_dom"/>
</dbReference>
<keyword evidence="9" id="KW-0963">Cytoplasm</keyword>
<dbReference type="Pfam" id="PF01380">
    <property type="entry name" value="SIS"/>
    <property type="match status" value="2"/>
</dbReference>
<dbReference type="InterPro" id="IPR035490">
    <property type="entry name" value="GlmS/FrlB_SIS"/>
</dbReference>
<dbReference type="GO" id="GO:0097367">
    <property type="term" value="F:carbohydrate derivative binding"/>
    <property type="evidence" value="ECO:0007669"/>
    <property type="project" value="InterPro"/>
</dbReference>
<dbReference type="InterPro" id="IPR035466">
    <property type="entry name" value="GlmS/AgaS_SIS"/>
</dbReference>
<evidence type="ECO:0000256" key="8">
    <source>
        <dbReference type="ARBA" id="ARBA00055466"/>
    </source>
</evidence>
<dbReference type="GO" id="GO:0006487">
    <property type="term" value="P:protein N-linked glycosylation"/>
    <property type="evidence" value="ECO:0007669"/>
    <property type="project" value="TreeGrafter"/>
</dbReference>